<sequence>MAKERRQEEEAWRWRGGILGIAILSRLLILALTLLFRHLASPYDSSALIDPPCLVSSTSQEPAGIADRVQDPGRRTWGRRIGAAIEGSIVWDGVYYVRIAKCGYEYEQSHAFLPVLPLTMRFMTNYVLFGMIPLIGHRATLAFSGYLINNLSFLGAAFYFHRLSCYILRDRKLATSATLLFCFNPASVFYFSIYSESMFSLLSFAGLWCLLLGAKWRATLLFGLSGAVRSNGVLNAGFLLFQAMHEAHNYFFFLNKPLMTGRVIYFAVLQVLGSILPFVSFQGYGYYQLCWTSNDDELVVCRPWCNSSIPYLYGFVQNHYWNVGFLNYFHWKQLPNFSLASPMLLLATCAIVSYAKRRPLVFFSLGLARQSGSWREAALLSLLDRYRPVLDNQGAQARSVNMPNVVPAEPIVHKELKQRHLQRPNASQFQMHNQSWQESQEDAVSFSAGFYSASTLSFLLKLGFMTAVASFIMHVQVATRFLSSSLPIYWYAASKMESSVHGKRIQSIIWTLFLCYISVGTLLFSNFYPFT</sequence>
<name>A0ACC2AFY6_DIPCM</name>
<reference evidence="2" key="1">
    <citation type="journal article" date="2024" name="Proc. Natl. Acad. Sci. U.S.A.">
        <title>Extraordinary preservation of gene collinearity over three hundred million years revealed in homosporous lycophytes.</title>
        <authorList>
            <person name="Li C."/>
            <person name="Wickell D."/>
            <person name="Kuo L.Y."/>
            <person name="Chen X."/>
            <person name="Nie B."/>
            <person name="Liao X."/>
            <person name="Peng D."/>
            <person name="Ji J."/>
            <person name="Jenkins J."/>
            <person name="Williams M."/>
            <person name="Shu S."/>
            <person name="Plott C."/>
            <person name="Barry K."/>
            <person name="Rajasekar S."/>
            <person name="Grimwood J."/>
            <person name="Han X."/>
            <person name="Sun S."/>
            <person name="Hou Z."/>
            <person name="He W."/>
            <person name="Dai G."/>
            <person name="Sun C."/>
            <person name="Schmutz J."/>
            <person name="Leebens-Mack J.H."/>
            <person name="Li F.W."/>
            <person name="Wang L."/>
        </authorList>
    </citation>
    <scope>NUCLEOTIDE SEQUENCE [LARGE SCALE GENOMIC DNA]</scope>
    <source>
        <strain evidence="2">cv. PW_Plant_1</strain>
    </source>
</reference>
<dbReference type="EMBL" id="CM055113">
    <property type="protein sequence ID" value="KAJ7516472.1"/>
    <property type="molecule type" value="Genomic_DNA"/>
</dbReference>
<dbReference type="Proteomes" id="UP001162992">
    <property type="component" value="Chromosome 22"/>
</dbReference>
<comment type="caution">
    <text evidence="1">The sequence shown here is derived from an EMBL/GenBank/DDBJ whole genome shotgun (WGS) entry which is preliminary data.</text>
</comment>
<evidence type="ECO:0000313" key="2">
    <source>
        <dbReference type="Proteomes" id="UP001162992"/>
    </source>
</evidence>
<evidence type="ECO:0000313" key="1">
    <source>
        <dbReference type="EMBL" id="KAJ7516472.1"/>
    </source>
</evidence>
<protein>
    <submittedName>
        <fullName evidence="1">Uncharacterized protein</fullName>
    </submittedName>
</protein>
<organism evidence="1 2">
    <name type="scientific">Diphasiastrum complanatum</name>
    <name type="common">Issler's clubmoss</name>
    <name type="synonym">Lycopodium complanatum</name>
    <dbReference type="NCBI Taxonomy" id="34168"/>
    <lineage>
        <taxon>Eukaryota</taxon>
        <taxon>Viridiplantae</taxon>
        <taxon>Streptophyta</taxon>
        <taxon>Embryophyta</taxon>
        <taxon>Tracheophyta</taxon>
        <taxon>Lycopodiopsida</taxon>
        <taxon>Lycopodiales</taxon>
        <taxon>Lycopodiaceae</taxon>
        <taxon>Lycopodioideae</taxon>
        <taxon>Diphasiastrum</taxon>
    </lineage>
</organism>
<keyword evidence="2" id="KW-1185">Reference proteome</keyword>
<proteinExistence type="predicted"/>
<accession>A0ACC2AFY6</accession>
<gene>
    <name evidence="1" type="ORF">O6H91_22G059500</name>
</gene>